<evidence type="ECO:0000256" key="8">
    <source>
        <dbReference type="SAM" id="Phobius"/>
    </source>
</evidence>
<dbReference type="AlphaFoldDB" id="A0A9W8A3K3"/>
<keyword evidence="5 8" id="KW-1133">Transmembrane helix</keyword>
<dbReference type="PROSITE" id="PS50850">
    <property type="entry name" value="MFS"/>
    <property type="match status" value="1"/>
</dbReference>
<dbReference type="InterPro" id="IPR003663">
    <property type="entry name" value="Sugar/inositol_transpt"/>
</dbReference>
<dbReference type="OrthoDB" id="4142200at2759"/>
<feature type="transmembrane region" description="Helical" evidence="8">
    <location>
        <begin position="70"/>
        <end position="89"/>
    </location>
</feature>
<evidence type="ECO:0000256" key="3">
    <source>
        <dbReference type="ARBA" id="ARBA00022448"/>
    </source>
</evidence>
<dbReference type="PRINTS" id="PR00171">
    <property type="entry name" value="SUGRTRNSPORT"/>
</dbReference>
<proteinExistence type="inferred from homology"/>
<evidence type="ECO:0000256" key="1">
    <source>
        <dbReference type="ARBA" id="ARBA00004141"/>
    </source>
</evidence>
<dbReference type="GO" id="GO:0005351">
    <property type="term" value="F:carbohydrate:proton symporter activity"/>
    <property type="evidence" value="ECO:0007669"/>
    <property type="project" value="TreeGrafter"/>
</dbReference>
<dbReference type="SUPFAM" id="SSF103473">
    <property type="entry name" value="MFS general substrate transporter"/>
    <property type="match status" value="1"/>
</dbReference>
<evidence type="ECO:0000256" key="5">
    <source>
        <dbReference type="ARBA" id="ARBA00022989"/>
    </source>
</evidence>
<accession>A0A9W8A3K3</accession>
<sequence length="398" mass="44579">MVVGRGLCGSSVGMLSTAIPVYQAEMSIPSIRGRLVSLYQWAITWGILLAFWGSYGFRNVEGDASWRIPLGLQAIPAAMLMIWMSFLPYSPRWLVDHYRTSEAHAVLAYLRANGSLTDVLVIEELHEIMMAVKLERDTSMHGYGELVKKPIRRRLIIGIGIQLLQQLTGINIIMYYAPVFFQWLSFTVNDEPFVAQGVVGIVNMLATIPTIIWVDKWGRRPIIILGSALCGLFMILFAVSIATESIDFNRVHLDDVEASKSLSHNLRNLALASIYLFIASFAFSWGVMGWLLPSEIFPMHMRSKANSITAASNWILNFALDFATPFTLCNYPSAIIIVVGGIMVVSAVMLYLIFPETKNRSLEDMELLFTGSLLAFRKPKVIEMGSQYSDRSLSYPKL</sequence>
<gene>
    <name evidence="10" type="ORF">H4219_002315</name>
</gene>
<dbReference type="InterPro" id="IPR005828">
    <property type="entry name" value="MFS_sugar_transport-like"/>
</dbReference>
<keyword evidence="4 8" id="KW-0812">Transmembrane</keyword>
<dbReference type="PANTHER" id="PTHR48022">
    <property type="entry name" value="PLASTIDIC GLUCOSE TRANSPORTER 4"/>
    <property type="match status" value="1"/>
</dbReference>
<feature type="transmembrane region" description="Helical" evidence="8">
    <location>
        <begin position="221"/>
        <end position="242"/>
    </location>
</feature>
<reference evidence="10" key="1">
    <citation type="submission" date="2022-07" db="EMBL/GenBank/DDBJ databases">
        <title>Phylogenomic reconstructions and comparative analyses of Kickxellomycotina fungi.</title>
        <authorList>
            <person name="Reynolds N.K."/>
            <person name="Stajich J.E."/>
            <person name="Barry K."/>
            <person name="Grigoriev I.V."/>
            <person name="Crous P."/>
            <person name="Smith M.E."/>
        </authorList>
    </citation>
    <scope>NUCLEOTIDE SEQUENCE</scope>
    <source>
        <strain evidence="10">NBRC 100468</strain>
    </source>
</reference>
<dbReference type="InterPro" id="IPR020846">
    <property type="entry name" value="MFS_dom"/>
</dbReference>
<dbReference type="Pfam" id="PF00083">
    <property type="entry name" value="Sugar_tr"/>
    <property type="match status" value="1"/>
</dbReference>
<comment type="subcellular location">
    <subcellularLocation>
        <location evidence="1">Membrane</location>
        <topology evidence="1">Multi-pass membrane protein</topology>
    </subcellularLocation>
</comment>
<comment type="similarity">
    <text evidence="2 7">Belongs to the major facilitator superfamily. Sugar transporter (TC 2.A.1.1) family.</text>
</comment>
<dbReference type="Proteomes" id="UP001150538">
    <property type="component" value="Unassembled WGS sequence"/>
</dbReference>
<feature type="domain" description="Major facilitator superfamily (MFS) profile" evidence="9">
    <location>
        <begin position="1"/>
        <end position="358"/>
    </location>
</feature>
<dbReference type="EMBL" id="JANBPU010000036">
    <property type="protein sequence ID" value="KAJ1918865.1"/>
    <property type="molecule type" value="Genomic_DNA"/>
</dbReference>
<evidence type="ECO:0000256" key="7">
    <source>
        <dbReference type="RuleBase" id="RU003346"/>
    </source>
</evidence>
<dbReference type="GO" id="GO:0016020">
    <property type="term" value="C:membrane"/>
    <property type="evidence" value="ECO:0007669"/>
    <property type="project" value="UniProtKB-SubCell"/>
</dbReference>
<evidence type="ECO:0000259" key="9">
    <source>
        <dbReference type="PROSITE" id="PS50850"/>
    </source>
</evidence>
<evidence type="ECO:0000313" key="10">
    <source>
        <dbReference type="EMBL" id="KAJ1918865.1"/>
    </source>
</evidence>
<feature type="transmembrane region" description="Helical" evidence="8">
    <location>
        <begin position="269"/>
        <end position="293"/>
    </location>
</feature>
<evidence type="ECO:0000256" key="6">
    <source>
        <dbReference type="ARBA" id="ARBA00023136"/>
    </source>
</evidence>
<evidence type="ECO:0000313" key="11">
    <source>
        <dbReference type="Proteomes" id="UP001150538"/>
    </source>
</evidence>
<organism evidence="10 11">
    <name type="scientific">Mycoemilia scoparia</name>
    <dbReference type="NCBI Taxonomy" id="417184"/>
    <lineage>
        <taxon>Eukaryota</taxon>
        <taxon>Fungi</taxon>
        <taxon>Fungi incertae sedis</taxon>
        <taxon>Zoopagomycota</taxon>
        <taxon>Kickxellomycotina</taxon>
        <taxon>Kickxellomycetes</taxon>
        <taxon>Kickxellales</taxon>
        <taxon>Kickxellaceae</taxon>
        <taxon>Mycoemilia</taxon>
    </lineage>
</organism>
<feature type="transmembrane region" description="Helical" evidence="8">
    <location>
        <begin position="38"/>
        <end position="58"/>
    </location>
</feature>
<evidence type="ECO:0000256" key="4">
    <source>
        <dbReference type="ARBA" id="ARBA00022692"/>
    </source>
</evidence>
<dbReference type="InterPro" id="IPR050360">
    <property type="entry name" value="MFS_Sugar_Transporters"/>
</dbReference>
<feature type="transmembrane region" description="Helical" evidence="8">
    <location>
        <begin position="193"/>
        <end position="214"/>
    </location>
</feature>
<dbReference type="InterPro" id="IPR005829">
    <property type="entry name" value="Sugar_transporter_CS"/>
</dbReference>
<keyword evidence="11" id="KW-1185">Reference proteome</keyword>
<feature type="transmembrane region" description="Helical" evidence="8">
    <location>
        <begin position="155"/>
        <end position="181"/>
    </location>
</feature>
<name>A0A9W8A3K3_9FUNG</name>
<keyword evidence="3 7" id="KW-0813">Transport</keyword>
<evidence type="ECO:0000256" key="2">
    <source>
        <dbReference type="ARBA" id="ARBA00010992"/>
    </source>
</evidence>
<dbReference type="PANTHER" id="PTHR48022:SF2">
    <property type="entry name" value="PLASTIDIC GLUCOSE TRANSPORTER 4"/>
    <property type="match status" value="1"/>
</dbReference>
<dbReference type="NCBIfam" id="TIGR00879">
    <property type="entry name" value="SP"/>
    <property type="match status" value="1"/>
</dbReference>
<feature type="transmembrane region" description="Helical" evidence="8">
    <location>
        <begin position="334"/>
        <end position="354"/>
    </location>
</feature>
<feature type="transmembrane region" description="Helical" evidence="8">
    <location>
        <begin position="305"/>
        <end position="328"/>
    </location>
</feature>
<dbReference type="PROSITE" id="PS00216">
    <property type="entry name" value="SUGAR_TRANSPORT_1"/>
    <property type="match status" value="1"/>
</dbReference>
<dbReference type="InterPro" id="IPR036259">
    <property type="entry name" value="MFS_trans_sf"/>
</dbReference>
<protein>
    <recommendedName>
        <fullName evidence="9">Major facilitator superfamily (MFS) profile domain-containing protein</fullName>
    </recommendedName>
</protein>
<dbReference type="Gene3D" id="1.20.1250.20">
    <property type="entry name" value="MFS general substrate transporter like domains"/>
    <property type="match status" value="1"/>
</dbReference>
<keyword evidence="6 8" id="KW-0472">Membrane</keyword>
<comment type="caution">
    <text evidence="10">The sequence shown here is derived from an EMBL/GenBank/DDBJ whole genome shotgun (WGS) entry which is preliminary data.</text>
</comment>